<accession>A0ABP0TBP6</accession>
<evidence type="ECO:0000313" key="3">
    <source>
        <dbReference type="Proteomes" id="UP001497512"/>
    </source>
</evidence>
<keyword evidence="1" id="KW-0812">Transmembrane</keyword>
<dbReference type="EMBL" id="OZ019893">
    <property type="protein sequence ID" value="CAK9191819.1"/>
    <property type="molecule type" value="Genomic_DNA"/>
</dbReference>
<proteinExistence type="predicted"/>
<dbReference type="Proteomes" id="UP001497512">
    <property type="component" value="Chromosome 1"/>
</dbReference>
<keyword evidence="1" id="KW-1133">Transmembrane helix</keyword>
<organism evidence="2 3">
    <name type="scientific">Sphagnum troendelagicum</name>
    <dbReference type="NCBI Taxonomy" id="128251"/>
    <lineage>
        <taxon>Eukaryota</taxon>
        <taxon>Viridiplantae</taxon>
        <taxon>Streptophyta</taxon>
        <taxon>Embryophyta</taxon>
        <taxon>Bryophyta</taxon>
        <taxon>Sphagnophytina</taxon>
        <taxon>Sphagnopsida</taxon>
        <taxon>Sphagnales</taxon>
        <taxon>Sphagnaceae</taxon>
        <taxon>Sphagnum</taxon>
    </lineage>
</organism>
<keyword evidence="1" id="KW-0472">Membrane</keyword>
<name>A0ABP0TBP6_9BRYO</name>
<feature type="transmembrane region" description="Helical" evidence="1">
    <location>
        <begin position="93"/>
        <end position="111"/>
    </location>
</feature>
<reference evidence="2 3" key="1">
    <citation type="submission" date="2024-02" db="EMBL/GenBank/DDBJ databases">
        <authorList>
            <consortium name="ELIXIR-Norway"/>
            <consortium name="Elixir Norway"/>
        </authorList>
    </citation>
    <scope>NUCLEOTIDE SEQUENCE [LARGE SCALE GENOMIC DNA]</scope>
</reference>
<protein>
    <submittedName>
        <fullName evidence="2">Uncharacterized protein</fullName>
    </submittedName>
</protein>
<keyword evidence="3" id="KW-1185">Reference proteome</keyword>
<gene>
    <name evidence="2" type="ORF">CSSPTR1EN2_LOCUS1581</name>
</gene>
<sequence length="152" mass="16455">MEQYTHQDPQPMNKAKMRNALERNKLEGDRMSILLLLPPPQRRPPQQHVAAAALRQASHTTMMLNPIMRAASTSLSTKADMGVQQQSTSGMEAWLLIVVVVVVAAAAGVGADEGAAAKSTNMSLLYRGHLGCDFSSITYMRQCVQAPMTSCA</sequence>
<evidence type="ECO:0000256" key="1">
    <source>
        <dbReference type="SAM" id="Phobius"/>
    </source>
</evidence>
<evidence type="ECO:0000313" key="2">
    <source>
        <dbReference type="EMBL" id="CAK9191819.1"/>
    </source>
</evidence>